<organism evidence="2 3">
    <name type="scientific">Variovorax gossypii</name>
    <dbReference type="NCBI Taxonomy" id="1679495"/>
    <lineage>
        <taxon>Bacteria</taxon>
        <taxon>Pseudomonadati</taxon>
        <taxon>Pseudomonadota</taxon>
        <taxon>Betaproteobacteria</taxon>
        <taxon>Burkholderiales</taxon>
        <taxon>Comamonadaceae</taxon>
        <taxon>Variovorax</taxon>
    </lineage>
</organism>
<comment type="caution">
    <text evidence="2">The sequence shown here is derived from an EMBL/GenBank/DDBJ whole genome shotgun (WGS) entry which is preliminary data.</text>
</comment>
<keyword evidence="3" id="KW-1185">Reference proteome</keyword>
<feature type="region of interest" description="Disordered" evidence="1">
    <location>
        <begin position="30"/>
        <end position="78"/>
    </location>
</feature>
<accession>A0A3S0JYY4</accession>
<dbReference type="AlphaFoldDB" id="A0A3S0JYY4"/>
<feature type="compositionally biased region" description="Low complexity" evidence="1">
    <location>
        <begin position="30"/>
        <end position="61"/>
    </location>
</feature>
<evidence type="ECO:0000313" key="3">
    <source>
        <dbReference type="Proteomes" id="UP000267418"/>
    </source>
</evidence>
<dbReference type="RefSeq" id="WP_093303099.1">
    <property type="nucleotide sequence ID" value="NZ_RXOE01000001.1"/>
</dbReference>
<evidence type="ECO:0000256" key="1">
    <source>
        <dbReference type="SAM" id="MobiDB-lite"/>
    </source>
</evidence>
<sequence length="78" mass="7959">MRGLGLIGLVLALVIVGLLAKKQMTSAASSARPAVPGVAAPAAGDAPVNVRDQAQQVQQQVKEALDAAAKTRQMPDDN</sequence>
<dbReference type="EMBL" id="RXOE01000001">
    <property type="protein sequence ID" value="RTQ36792.1"/>
    <property type="molecule type" value="Genomic_DNA"/>
</dbReference>
<evidence type="ECO:0000313" key="2">
    <source>
        <dbReference type="EMBL" id="RTQ36792.1"/>
    </source>
</evidence>
<name>A0A3S0JYY4_9BURK</name>
<reference evidence="2 3" key="1">
    <citation type="submission" date="2018-12" db="EMBL/GenBank/DDBJ databases">
        <title>The genome of Variovorax gossypii DSM 100435.</title>
        <authorList>
            <person name="Gao J."/>
            <person name="Sun J."/>
        </authorList>
    </citation>
    <scope>NUCLEOTIDE SEQUENCE [LARGE SCALE GENOMIC DNA]</scope>
    <source>
        <strain evidence="2 3">DSM 100435</strain>
    </source>
</reference>
<protein>
    <submittedName>
        <fullName evidence="2">Uncharacterized protein</fullName>
    </submittedName>
</protein>
<proteinExistence type="predicted"/>
<gene>
    <name evidence="2" type="ORF">EJP69_03355</name>
</gene>
<dbReference type="Proteomes" id="UP000267418">
    <property type="component" value="Unassembled WGS sequence"/>
</dbReference>